<feature type="signal peptide" evidence="8">
    <location>
        <begin position="1"/>
        <end position="23"/>
    </location>
</feature>
<dbReference type="Pfam" id="PF00877">
    <property type="entry name" value="NLPC_P60"/>
    <property type="match status" value="1"/>
</dbReference>
<feature type="compositionally biased region" description="Low complexity" evidence="7">
    <location>
        <begin position="270"/>
        <end position="281"/>
    </location>
</feature>
<evidence type="ECO:0000259" key="9">
    <source>
        <dbReference type="PROSITE" id="PS51935"/>
    </source>
</evidence>
<dbReference type="PANTHER" id="PTHR47053:SF1">
    <property type="entry name" value="MUREIN DD-ENDOPEPTIDASE MEPH-RELATED"/>
    <property type="match status" value="1"/>
</dbReference>
<keyword evidence="3 8" id="KW-0732">Signal</keyword>
<comment type="caution">
    <text evidence="10">The sequence shown here is derived from an EMBL/GenBank/DDBJ whole genome shotgun (WGS) entry which is preliminary data.</text>
</comment>
<dbReference type="AlphaFoldDB" id="A0A3D8PUD3"/>
<dbReference type="GO" id="GO:0006508">
    <property type="term" value="P:proteolysis"/>
    <property type="evidence" value="ECO:0007669"/>
    <property type="project" value="UniProtKB-KW"/>
</dbReference>
<keyword evidence="4" id="KW-0378">Hydrolase</keyword>
<feature type="domain" description="NlpC/P60" evidence="9">
    <location>
        <begin position="304"/>
        <end position="423"/>
    </location>
</feature>
<keyword evidence="11" id="KW-1185">Reference proteome</keyword>
<dbReference type="InterPro" id="IPR051202">
    <property type="entry name" value="Peptidase_C40"/>
</dbReference>
<dbReference type="Gene3D" id="6.10.250.3150">
    <property type="match status" value="1"/>
</dbReference>
<proteinExistence type="inferred from homology"/>
<feature type="compositionally biased region" description="Polar residues" evidence="7">
    <location>
        <begin position="285"/>
        <end position="299"/>
    </location>
</feature>
<dbReference type="InterPro" id="IPR000064">
    <property type="entry name" value="NLP_P60_dom"/>
</dbReference>
<evidence type="ECO:0000256" key="7">
    <source>
        <dbReference type="SAM" id="MobiDB-lite"/>
    </source>
</evidence>
<dbReference type="Gene3D" id="3.90.1720.10">
    <property type="entry name" value="endopeptidase domain like (from Nostoc punctiforme)"/>
    <property type="match status" value="1"/>
</dbReference>
<evidence type="ECO:0000256" key="3">
    <source>
        <dbReference type="ARBA" id="ARBA00022729"/>
    </source>
</evidence>
<feature type="coiled-coil region" evidence="6">
    <location>
        <begin position="193"/>
        <end position="248"/>
    </location>
</feature>
<evidence type="ECO:0000256" key="2">
    <source>
        <dbReference type="ARBA" id="ARBA00022670"/>
    </source>
</evidence>
<gene>
    <name evidence="10" type="ORF">CWR48_10075</name>
</gene>
<organism evidence="10 11">
    <name type="scientific">Oceanobacillus arenosus</name>
    <dbReference type="NCBI Taxonomy" id="1229153"/>
    <lineage>
        <taxon>Bacteria</taxon>
        <taxon>Bacillati</taxon>
        <taxon>Bacillota</taxon>
        <taxon>Bacilli</taxon>
        <taxon>Bacillales</taxon>
        <taxon>Bacillaceae</taxon>
        <taxon>Oceanobacillus</taxon>
    </lineage>
</organism>
<protein>
    <submittedName>
        <fullName evidence="10">Peptidase</fullName>
    </submittedName>
</protein>
<dbReference type="InterPro" id="IPR038765">
    <property type="entry name" value="Papain-like_cys_pep_sf"/>
</dbReference>
<keyword evidence="5" id="KW-0788">Thiol protease</keyword>
<name>A0A3D8PUD3_9BACI</name>
<dbReference type="PROSITE" id="PS51935">
    <property type="entry name" value="NLPC_P60"/>
    <property type="match status" value="1"/>
</dbReference>
<feature type="chain" id="PRO_5039235989" evidence="8">
    <location>
        <begin position="24"/>
        <end position="425"/>
    </location>
</feature>
<dbReference type="EMBL" id="PIOC01000016">
    <property type="protein sequence ID" value="RDW18759.1"/>
    <property type="molecule type" value="Genomic_DNA"/>
</dbReference>
<evidence type="ECO:0000313" key="11">
    <source>
        <dbReference type="Proteomes" id="UP000257143"/>
    </source>
</evidence>
<dbReference type="SUPFAM" id="SSF54001">
    <property type="entry name" value="Cysteine proteinases"/>
    <property type="match status" value="1"/>
</dbReference>
<evidence type="ECO:0000256" key="5">
    <source>
        <dbReference type="ARBA" id="ARBA00022807"/>
    </source>
</evidence>
<feature type="region of interest" description="Disordered" evidence="7">
    <location>
        <begin position="270"/>
        <end position="303"/>
    </location>
</feature>
<evidence type="ECO:0000256" key="8">
    <source>
        <dbReference type="SAM" id="SignalP"/>
    </source>
</evidence>
<comment type="similarity">
    <text evidence="1">Belongs to the peptidase C40 family.</text>
</comment>
<evidence type="ECO:0000313" key="10">
    <source>
        <dbReference type="EMBL" id="RDW18759.1"/>
    </source>
</evidence>
<dbReference type="PANTHER" id="PTHR47053">
    <property type="entry name" value="MUREIN DD-ENDOPEPTIDASE MEPH-RELATED"/>
    <property type="match status" value="1"/>
</dbReference>
<dbReference type="Proteomes" id="UP000257143">
    <property type="component" value="Unassembled WGS sequence"/>
</dbReference>
<keyword evidence="2" id="KW-0645">Protease</keyword>
<keyword evidence="6" id="KW-0175">Coiled coil</keyword>
<dbReference type="GO" id="GO:0008234">
    <property type="term" value="F:cysteine-type peptidase activity"/>
    <property type="evidence" value="ECO:0007669"/>
    <property type="project" value="UniProtKB-KW"/>
</dbReference>
<dbReference type="OrthoDB" id="9813368at2"/>
<feature type="coiled-coil region" evidence="6">
    <location>
        <begin position="31"/>
        <end position="121"/>
    </location>
</feature>
<evidence type="ECO:0000256" key="6">
    <source>
        <dbReference type="SAM" id="Coils"/>
    </source>
</evidence>
<sequence length="425" mass="45485">MNKVLITVTAAAVVGLGSSFFGAQTTHAETIGELEAKQAQIQDDRNELKANLSDAEAEIADVLIQLEELNNEITKVNDALNENNNMISQTETDIKAKESEVTQLEEEIAELEAAIEKRFEILKERAISYQKSGGSISYLEVIFGSQSFGDFLSRVSAVNKIAESDAALMEKQESDKIEVEEKQNTVLDKLEELNGLKVELEGMQAVIEKQKEENEAKKAQLSEKKSELATLAADLKIEDRNLASLESEVKNSIEVASQPVPVVTVATEATNNNGTNANNEVTKAEPTTKQAQASTNAPARSTGGGNIDIAINAGFAHLGTPYVWGGKGPGGFDCSGFVSWAFAQAGISIPSSTAALQSTGTKVSASNMQPGDIVFFNTYKKNGHVGIYLGGGKFIGSQDSGLGVADMTSGYWKDHFSGHVRSVVR</sequence>
<dbReference type="InterPro" id="IPR057309">
    <property type="entry name" value="PcsB_CC"/>
</dbReference>
<reference evidence="11" key="1">
    <citation type="submission" date="2017-11" db="EMBL/GenBank/DDBJ databases">
        <authorList>
            <person name="Zhu W."/>
        </authorList>
    </citation>
    <scope>NUCLEOTIDE SEQUENCE [LARGE SCALE GENOMIC DNA]</scope>
    <source>
        <strain evidence="11">CAU 1183</strain>
    </source>
</reference>
<evidence type="ECO:0000256" key="1">
    <source>
        <dbReference type="ARBA" id="ARBA00007074"/>
    </source>
</evidence>
<accession>A0A3D8PUD3</accession>
<dbReference type="Pfam" id="PF24568">
    <property type="entry name" value="CC_PcsB"/>
    <property type="match status" value="1"/>
</dbReference>
<evidence type="ECO:0000256" key="4">
    <source>
        <dbReference type="ARBA" id="ARBA00022801"/>
    </source>
</evidence>